<evidence type="ECO:0000256" key="1">
    <source>
        <dbReference type="SAM" id="MobiDB-lite"/>
    </source>
</evidence>
<name>A0ABR5PIG2_9LACO</name>
<evidence type="ECO:0000313" key="3">
    <source>
        <dbReference type="Proteomes" id="UP000051217"/>
    </source>
</evidence>
<feature type="region of interest" description="Disordered" evidence="1">
    <location>
        <begin position="112"/>
        <end position="159"/>
    </location>
</feature>
<reference evidence="2 3" key="1">
    <citation type="journal article" date="2015" name="Genome Announc.">
        <title>Expanding the biotechnology potential of lactobacilli through comparative genomics of 213 strains and associated genera.</title>
        <authorList>
            <person name="Sun Z."/>
            <person name="Harris H.M."/>
            <person name="McCann A."/>
            <person name="Guo C."/>
            <person name="Argimon S."/>
            <person name="Zhang W."/>
            <person name="Yang X."/>
            <person name="Jeffery I.B."/>
            <person name="Cooney J.C."/>
            <person name="Kagawa T.F."/>
            <person name="Liu W."/>
            <person name="Song Y."/>
            <person name="Salvetti E."/>
            <person name="Wrobel A."/>
            <person name="Rasinkangas P."/>
            <person name="Parkhill J."/>
            <person name="Rea M.C."/>
            <person name="O'Sullivan O."/>
            <person name="Ritari J."/>
            <person name="Douillard F.P."/>
            <person name="Paul Ross R."/>
            <person name="Yang R."/>
            <person name="Briner A.E."/>
            <person name="Felis G.E."/>
            <person name="de Vos W.M."/>
            <person name="Barrangou R."/>
            <person name="Klaenhammer T.R."/>
            <person name="Caufield P.W."/>
            <person name="Cui Y."/>
            <person name="Zhang H."/>
            <person name="O'Toole P.W."/>
        </authorList>
    </citation>
    <scope>NUCLEOTIDE SEQUENCE [LARGE SCALE GENOMIC DNA]</scope>
    <source>
        <strain evidence="2 3">DSM 15836</strain>
    </source>
</reference>
<feature type="compositionally biased region" description="Polar residues" evidence="1">
    <location>
        <begin position="116"/>
        <end position="125"/>
    </location>
</feature>
<dbReference type="EMBL" id="AZFI01000160">
    <property type="protein sequence ID" value="KRM24595.1"/>
    <property type="molecule type" value="Genomic_DNA"/>
</dbReference>
<organism evidence="2 3">
    <name type="scientific">Ligilactobacillus acidipiscis DSM 15836</name>
    <dbReference type="NCBI Taxonomy" id="1423716"/>
    <lineage>
        <taxon>Bacteria</taxon>
        <taxon>Bacillati</taxon>
        <taxon>Bacillota</taxon>
        <taxon>Bacilli</taxon>
        <taxon>Lactobacillales</taxon>
        <taxon>Lactobacillaceae</taxon>
        <taxon>Ligilactobacillus</taxon>
    </lineage>
</organism>
<proteinExistence type="predicted"/>
<accession>A0ABR5PIG2</accession>
<feature type="compositionally biased region" description="Basic and acidic residues" evidence="1">
    <location>
        <begin position="192"/>
        <end position="206"/>
    </location>
</feature>
<evidence type="ECO:0008006" key="4">
    <source>
        <dbReference type="Google" id="ProtNLM"/>
    </source>
</evidence>
<feature type="region of interest" description="Disordered" evidence="1">
    <location>
        <begin position="192"/>
        <end position="241"/>
    </location>
</feature>
<feature type="compositionally biased region" description="Low complexity" evidence="1">
    <location>
        <begin position="126"/>
        <end position="157"/>
    </location>
</feature>
<sequence length="241" mass="27014">MEQKKVKFSFKVDQDETQDNSKGSMFLVSMKVKNNSKQNIKFNKSKFVLLSDNKKVVSNKKGILKLKVGQKVELNELFTGVPEELLNGGGNIIYLNQNNKIASNNFKKQLDKFQSEENSSTEIQPQNSSSNVSSSQESSEVKQSQKSGQGQASSAQSNNFNEADFSLSLTDFINKYGMSPAAYRMEKMGMSEEEALKVTPDDKESSGELQNEHSPQQFTDEDGDTYTKYPDGSIEYNDEDE</sequence>
<dbReference type="Proteomes" id="UP000051217">
    <property type="component" value="Unassembled WGS sequence"/>
</dbReference>
<comment type="caution">
    <text evidence="2">The sequence shown here is derived from an EMBL/GenBank/DDBJ whole genome shotgun (WGS) entry which is preliminary data.</text>
</comment>
<evidence type="ECO:0000313" key="2">
    <source>
        <dbReference type="EMBL" id="KRM24595.1"/>
    </source>
</evidence>
<keyword evidence="3" id="KW-1185">Reference proteome</keyword>
<protein>
    <recommendedName>
        <fullName evidence="4">DUF4352 domain-containing protein</fullName>
    </recommendedName>
</protein>
<feature type="compositionally biased region" description="Polar residues" evidence="1">
    <location>
        <begin position="207"/>
        <end position="218"/>
    </location>
</feature>
<gene>
    <name evidence="2" type="ORF">FC65_GL000601</name>
</gene>